<dbReference type="InterPro" id="IPR006312">
    <property type="entry name" value="TatA/E"/>
</dbReference>
<evidence type="ECO:0000256" key="1">
    <source>
        <dbReference type="ARBA" id="ARBA00004162"/>
    </source>
</evidence>
<evidence type="ECO:0000256" key="2">
    <source>
        <dbReference type="ARBA" id="ARBA00022448"/>
    </source>
</evidence>
<keyword evidence="5" id="KW-0653">Protein transport</keyword>
<gene>
    <name evidence="10" type="ORF">METZ01_LOCUS48819</name>
</gene>
<accession>A0A381RVQ9</accession>
<dbReference type="HAMAP" id="MF_00236">
    <property type="entry name" value="TatA_E"/>
    <property type="match status" value="1"/>
</dbReference>
<keyword evidence="4 9" id="KW-0812">Transmembrane</keyword>
<keyword evidence="2" id="KW-0813">Transport</keyword>
<dbReference type="EMBL" id="UINC01002370">
    <property type="protein sequence ID" value="SUZ95965.1"/>
    <property type="molecule type" value="Genomic_DNA"/>
</dbReference>
<evidence type="ECO:0000256" key="7">
    <source>
        <dbReference type="ARBA" id="ARBA00023010"/>
    </source>
</evidence>
<dbReference type="Pfam" id="PF02416">
    <property type="entry name" value="TatA_B_E"/>
    <property type="match status" value="1"/>
</dbReference>
<dbReference type="PANTHER" id="PTHR42982">
    <property type="entry name" value="SEC-INDEPENDENT PROTEIN TRANSLOCASE PROTEIN TATA"/>
    <property type="match status" value="1"/>
</dbReference>
<protein>
    <recommendedName>
        <fullName evidence="11">Sec-independent protein translocase protein TatA</fullName>
    </recommendedName>
</protein>
<sequence length="54" mass="5957">MPFGIGLMELVVIFFIFLLIFGAKRLSGIGRGMGQAIRGFKSEVKDPDTPKEEV</sequence>
<evidence type="ECO:0000256" key="5">
    <source>
        <dbReference type="ARBA" id="ARBA00022927"/>
    </source>
</evidence>
<evidence type="ECO:0000256" key="9">
    <source>
        <dbReference type="SAM" id="Phobius"/>
    </source>
</evidence>
<dbReference type="Gene3D" id="1.20.5.3310">
    <property type="match status" value="1"/>
</dbReference>
<evidence type="ECO:0008006" key="11">
    <source>
        <dbReference type="Google" id="ProtNLM"/>
    </source>
</evidence>
<evidence type="ECO:0000256" key="8">
    <source>
        <dbReference type="ARBA" id="ARBA00023136"/>
    </source>
</evidence>
<reference evidence="10" key="1">
    <citation type="submission" date="2018-05" db="EMBL/GenBank/DDBJ databases">
        <authorList>
            <person name="Lanie J.A."/>
            <person name="Ng W.-L."/>
            <person name="Kazmierczak K.M."/>
            <person name="Andrzejewski T.M."/>
            <person name="Davidsen T.M."/>
            <person name="Wayne K.J."/>
            <person name="Tettelin H."/>
            <person name="Glass J.I."/>
            <person name="Rusch D."/>
            <person name="Podicherti R."/>
            <person name="Tsui H.-C.T."/>
            <person name="Winkler M.E."/>
        </authorList>
    </citation>
    <scope>NUCLEOTIDE SEQUENCE</scope>
</reference>
<keyword evidence="3" id="KW-1003">Cell membrane</keyword>
<keyword evidence="8 9" id="KW-0472">Membrane</keyword>
<dbReference type="AlphaFoldDB" id="A0A381RVQ9"/>
<evidence type="ECO:0000256" key="6">
    <source>
        <dbReference type="ARBA" id="ARBA00022989"/>
    </source>
</evidence>
<dbReference type="GO" id="GO:0005886">
    <property type="term" value="C:plasma membrane"/>
    <property type="evidence" value="ECO:0007669"/>
    <property type="project" value="UniProtKB-SubCell"/>
</dbReference>
<evidence type="ECO:0000256" key="3">
    <source>
        <dbReference type="ARBA" id="ARBA00022475"/>
    </source>
</evidence>
<keyword evidence="6 9" id="KW-1133">Transmembrane helix</keyword>
<dbReference type="GO" id="GO:0043953">
    <property type="term" value="P:protein transport by the Tat complex"/>
    <property type="evidence" value="ECO:0007669"/>
    <property type="project" value="InterPro"/>
</dbReference>
<comment type="subcellular location">
    <subcellularLocation>
        <location evidence="1">Cell membrane</location>
        <topology evidence="1">Single-pass membrane protein</topology>
    </subcellularLocation>
</comment>
<proteinExistence type="inferred from homology"/>
<dbReference type="InterPro" id="IPR003369">
    <property type="entry name" value="TatA/B/E"/>
</dbReference>
<evidence type="ECO:0000313" key="10">
    <source>
        <dbReference type="EMBL" id="SUZ95965.1"/>
    </source>
</evidence>
<evidence type="ECO:0000256" key="4">
    <source>
        <dbReference type="ARBA" id="ARBA00022692"/>
    </source>
</evidence>
<dbReference type="NCBIfam" id="TIGR01411">
    <property type="entry name" value="tatAE"/>
    <property type="match status" value="1"/>
</dbReference>
<dbReference type="PANTHER" id="PTHR42982:SF1">
    <property type="entry name" value="SEC-INDEPENDENT PROTEIN TRANSLOCASE PROTEIN TATA"/>
    <property type="match status" value="1"/>
</dbReference>
<feature type="transmembrane region" description="Helical" evidence="9">
    <location>
        <begin position="6"/>
        <end position="23"/>
    </location>
</feature>
<organism evidence="10">
    <name type="scientific">marine metagenome</name>
    <dbReference type="NCBI Taxonomy" id="408172"/>
    <lineage>
        <taxon>unclassified sequences</taxon>
        <taxon>metagenomes</taxon>
        <taxon>ecological metagenomes</taxon>
    </lineage>
</organism>
<keyword evidence="7" id="KW-0811">Translocation</keyword>
<name>A0A381RVQ9_9ZZZZ</name>